<dbReference type="eggNOG" id="arCOG01455">
    <property type="taxonomic scope" value="Archaea"/>
</dbReference>
<dbReference type="PROSITE" id="PS01162">
    <property type="entry name" value="QOR_ZETA_CRYSTAL"/>
    <property type="match status" value="1"/>
</dbReference>
<comment type="similarity">
    <text evidence="2">Belongs to the zinc-containing alcohol dehydrogenase family.</text>
</comment>
<evidence type="ECO:0000259" key="6">
    <source>
        <dbReference type="SMART" id="SM00829"/>
    </source>
</evidence>
<dbReference type="InterPro" id="IPR002364">
    <property type="entry name" value="Quin_OxRdtase/zeta-crystal_CS"/>
</dbReference>
<gene>
    <name evidence="7" type="ORF">MetMK1DRAFT_00017950</name>
</gene>
<dbReference type="SMART" id="SM00829">
    <property type="entry name" value="PKS_ER"/>
    <property type="match status" value="1"/>
</dbReference>
<organism evidence="7 8">
    <name type="scientific">Metallosphaera yellowstonensis MK1</name>
    <dbReference type="NCBI Taxonomy" id="671065"/>
    <lineage>
        <taxon>Archaea</taxon>
        <taxon>Thermoproteota</taxon>
        <taxon>Thermoprotei</taxon>
        <taxon>Sulfolobales</taxon>
        <taxon>Sulfolobaceae</taxon>
        <taxon>Metallosphaera</taxon>
    </lineage>
</organism>
<dbReference type="HOGENOM" id="CLU_026673_11_2_2"/>
<dbReference type="STRING" id="671065.MetMK1DRAFT_00017950"/>
<dbReference type="InterPro" id="IPR013154">
    <property type="entry name" value="ADH-like_N"/>
</dbReference>
<dbReference type="SUPFAM" id="SSF51735">
    <property type="entry name" value="NAD(P)-binding Rossmann-fold domains"/>
    <property type="match status" value="1"/>
</dbReference>
<dbReference type="InterPro" id="IPR036291">
    <property type="entry name" value="NAD(P)-bd_dom_sf"/>
</dbReference>
<evidence type="ECO:0000256" key="4">
    <source>
        <dbReference type="ARBA" id="ARBA00022833"/>
    </source>
</evidence>
<comment type="cofactor">
    <cofactor evidence="1">
        <name>Zn(2+)</name>
        <dbReference type="ChEBI" id="CHEBI:29105"/>
    </cofactor>
</comment>
<dbReference type="RefSeq" id="WP_009072667.1">
    <property type="nucleotide sequence ID" value="NZ_JH597768.1"/>
</dbReference>
<dbReference type="GO" id="GO:0004022">
    <property type="term" value="F:alcohol dehydrogenase (NAD+) activity"/>
    <property type="evidence" value="ECO:0007669"/>
    <property type="project" value="TreeGrafter"/>
</dbReference>
<dbReference type="Gene3D" id="3.90.180.10">
    <property type="entry name" value="Medium-chain alcohol dehydrogenases, catalytic domain"/>
    <property type="match status" value="1"/>
</dbReference>
<dbReference type="Proteomes" id="UP000003980">
    <property type="component" value="Unassembled WGS sequence"/>
</dbReference>
<dbReference type="PANTHER" id="PTHR42940">
    <property type="entry name" value="ALCOHOL DEHYDROGENASE 1-RELATED"/>
    <property type="match status" value="1"/>
</dbReference>
<dbReference type="Pfam" id="PF00107">
    <property type="entry name" value="ADH_zinc_N"/>
    <property type="match status" value="1"/>
</dbReference>
<dbReference type="InterPro" id="IPR020843">
    <property type="entry name" value="ER"/>
</dbReference>
<keyword evidence="5" id="KW-0560">Oxidoreductase</keyword>
<dbReference type="EMBL" id="JH597768">
    <property type="protein sequence ID" value="EHP69049.1"/>
    <property type="molecule type" value="Genomic_DNA"/>
</dbReference>
<name>H2C5H2_9CREN</name>
<evidence type="ECO:0000313" key="7">
    <source>
        <dbReference type="EMBL" id="EHP69049.1"/>
    </source>
</evidence>
<evidence type="ECO:0000256" key="2">
    <source>
        <dbReference type="ARBA" id="ARBA00008072"/>
    </source>
</evidence>
<dbReference type="SUPFAM" id="SSF50129">
    <property type="entry name" value="GroES-like"/>
    <property type="match status" value="1"/>
</dbReference>
<proteinExistence type="inferred from homology"/>
<sequence length="318" mass="35024">MCELKALAAVLEEYGRPLVIKEAEIGEGILLKVIASGICGRDLVIWRGGFRNLRPPLVMGHEIYGELDARPYGIYGMESCGRCRFCLSGKENLCEDTRFFGEKRPGGYAKFVAVEERNLFPLPDTQYEKYAAGVCPLATAIHSSKLAGVRAGDRVLVTGAGGGVGIHMIQYLRLLGANVVSVTSPEKARYVSHYSDEVITEREFSRYVGEVDHVMELVGSETVNESLRALKREGTLVLVGNVTGSEISLKRPALTIMREQRIVGSAAYTKAETMEAVKLIHEGRIKPVFKRYRLDQVNEALNELSRGSVLGRAVLVME</sequence>
<protein>
    <submittedName>
        <fullName evidence="7">Zn-dependent alcohol dehydrogenase</fullName>
    </submittedName>
</protein>
<dbReference type="Pfam" id="PF08240">
    <property type="entry name" value="ADH_N"/>
    <property type="match status" value="1"/>
</dbReference>
<accession>H2C5H2</accession>
<dbReference type="AlphaFoldDB" id="H2C5H2"/>
<dbReference type="PANTHER" id="PTHR42940:SF8">
    <property type="entry name" value="VACUOLAR PROTEIN SORTING-ASSOCIATED PROTEIN 11"/>
    <property type="match status" value="1"/>
</dbReference>
<dbReference type="InterPro" id="IPR013149">
    <property type="entry name" value="ADH-like_C"/>
</dbReference>
<dbReference type="GO" id="GO:0008270">
    <property type="term" value="F:zinc ion binding"/>
    <property type="evidence" value="ECO:0007669"/>
    <property type="project" value="InterPro"/>
</dbReference>
<evidence type="ECO:0000313" key="8">
    <source>
        <dbReference type="Proteomes" id="UP000003980"/>
    </source>
</evidence>
<evidence type="ECO:0000256" key="5">
    <source>
        <dbReference type="ARBA" id="ARBA00023002"/>
    </source>
</evidence>
<dbReference type="GO" id="GO:0005737">
    <property type="term" value="C:cytoplasm"/>
    <property type="evidence" value="ECO:0007669"/>
    <property type="project" value="TreeGrafter"/>
</dbReference>
<keyword evidence="4" id="KW-0862">Zinc</keyword>
<dbReference type="InterPro" id="IPR011032">
    <property type="entry name" value="GroES-like_sf"/>
</dbReference>
<keyword evidence="3" id="KW-0479">Metal-binding</keyword>
<feature type="domain" description="Enoyl reductase (ER)" evidence="6">
    <location>
        <begin position="9"/>
        <end position="315"/>
    </location>
</feature>
<evidence type="ECO:0000256" key="1">
    <source>
        <dbReference type="ARBA" id="ARBA00001947"/>
    </source>
</evidence>
<reference evidence="7 8" key="1">
    <citation type="submission" date="2012-01" db="EMBL/GenBank/DDBJ databases">
        <title>Improved High-Quality Draft sequence of Metallosphaera yellowstonensis MK1.</title>
        <authorList>
            <consortium name="US DOE Joint Genome Institute"/>
            <person name="Lucas S."/>
            <person name="Han J."/>
            <person name="Cheng J.-F."/>
            <person name="Goodwin L."/>
            <person name="Pitluck S."/>
            <person name="Peters L."/>
            <person name="Teshima H."/>
            <person name="Detter J.C."/>
            <person name="Han C."/>
            <person name="Tapia R."/>
            <person name="Land M."/>
            <person name="Hauser L."/>
            <person name="Kyrpides N."/>
            <person name="Kozubal M."/>
            <person name="Macur R.E."/>
            <person name="Jay Z."/>
            <person name="Inskeep W."/>
            <person name="Woyke T."/>
        </authorList>
    </citation>
    <scope>NUCLEOTIDE SEQUENCE [LARGE SCALE GENOMIC DNA]</scope>
    <source>
        <strain evidence="7 8">MK1</strain>
    </source>
</reference>
<keyword evidence="8" id="KW-1185">Reference proteome</keyword>
<evidence type="ECO:0000256" key="3">
    <source>
        <dbReference type="ARBA" id="ARBA00022723"/>
    </source>
</evidence>